<sequence length="168" mass="18482">MRWAALWGRLTNGWRTAAFPPEPPAERRTAARSSESGEPPGAAATDTPESGQANGAEADRALDDDLRLLRDVPIPEEAEELNALSTSTLDRIGYLCTFNLRGNAKEAGDYYRRAFRQRSFEYAEYTDGSTVNLMGGNDTYSLLVGIFPNENISERVTVTLTYGVKKAN</sequence>
<organism evidence="2 3">
    <name type="scientific">Cohnella hongkongensis</name>
    <dbReference type="NCBI Taxonomy" id="178337"/>
    <lineage>
        <taxon>Bacteria</taxon>
        <taxon>Bacillati</taxon>
        <taxon>Bacillota</taxon>
        <taxon>Bacilli</taxon>
        <taxon>Bacillales</taxon>
        <taxon>Paenibacillaceae</taxon>
        <taxon>Cohnella</taxon>
    </lineage>
</organism>
<evidence type="ECO:0000313" key="2">
    <source>
        <dbReference type="EMBL" id="MFC4597026.1"/>
    </source>
</evidence>
<accession>A0ABV9F532</accession>
<feature type="region of interest" description="Disordered" evidence="1">
    <location>
        <begin position="14"/>
        <end position="56"/>
    </location>
</feature>
<name>A0ABV9F532_9BACL</name>
<dbReference type="Proteomes" id="UP001596028">
    <property type="component" value="Unassembled WGS sequence"/>
</dbReference>
<gene>
    <name evidence="2" type="ORF">ACFO3S_02140</name>
</gene>
<proteinExistence type="predicted"/>
<keyword evidence="3" id="KW-1185">Reference proteome</keyword>
<dbReference type="RefSeq" id="WP_378091734.1">
    <property type="nucleotide sequence ID" value="NZ_JBHSEP010000001.1"/>
</dbReference>
<dbReference type="EMBL" id="JBHSEP010000001">
    <property type="protein sequence ID" value="MFC4597026.1"/>
    <property type="molecule type" value="Genomic_DNA"/>
</dbReference>
<protein>
    <submittedName>
        <fullName evidence="2">Uncharacterized protein</fullName>
    </submittedName>
</protein>
<evidence type="ECO:0000313" key="3">
    <source>
        <dbReference type="Proteomes" id="UP001596028"/>
    </source>
</evidence>
<evidence type="ECO:0000256" key="1">
    <source>
        <dbReference type="SAM" id="MobiDB-lite"/>
    </source>
</evidence>
<reference evidence="3" key="1">
    <citation type="journal article" date="2019" name="Int. J. Syst. Evol. Microbiol.">
        <title>The Global Catalogue of Microorganisms (GCM) 10K type strain sequencing project: providing services to taxonomists for standard genome sequencing and annotation.</title>
        <authorList>
            <consortium name="The Broad Institute Genomics Platform"/>
            <consortium name="The Broad Institute Genome Sequencing Center for Infectious Disease"/>
            <person name="Wu L."/>
            <person name="Ma J."/>
        </authorList>
    </citation>
    <scope>NUCLEOTIDE SEQUENCE [LARGE SCALE GENOMIC DNA]</scope>
    <source>
        <strain evidence="3">CCUG 49571</strain>
    </source>
</reference>
<comment type="caution">
    <text evidence="2">The sequence shown here is derived from an EMBL/GenBank/DDBJ whole genome shotgun (WGS) entry which is preliminary data.</text>
</comment>